<reference evidence="1" key="2">
    <citation type="journal article" date="2015" name="Data Brief">
        <title>Shoot transcriptome of the giant reed, Arundo donax.</title>
        <authorList>
            <person name="Barrero R.A."/>
            <person name="Guerrero F.D."/>
            <person name="Moolhuijzen P."/>
            <person name="Goolsby J.A."/>
            <person name="Tidwell J."/>
            <person name="Bellgard S.E."/>
            <person name="Bellgard M.I."/>
        </authorList>
    </citation>
    <scope>NUCLEOTIDE SEQUENCE</scope>
    <source>
        <tissue evidence="1">Shoot tissue taken approximately 20 cm above the soil surface</tissue>
    </source>
</reference>
<name>A0A0A9D496_ARUDO</name>
<dbReference type="AlphaFoldDB" id="A0A0A9D496"/>
<evidence type="ECO:0000313" key="1">
    <source>
        <dbReference type="EMBL" id="JAD78557.1"/>
    </source>
</evidence>
<sequence>MLLNFTCANLLFAYPNQLLYFLFPDLKFISSASTKPTVCIIELTLTILLGEPRRREGISNIASNAGARWFTCMCSSWPSFEKR</sequence>
<organism evidence="1">
    <name type="scientific">Arundo donax</name>
    <name type="common">Giant reed</name>
    <name type="synonym">Donax arundinaceus</name>
    <dbReference type="NCBI Taxonomy" id="35708"/>
    <lineage>
        <taxon>Eukaryota</taxon>
        <taxon>Viridiplantae</taxon>
        <taxon>Streptophyta</taxon>
        <taxon>Embryophyta</taxon>
        <taxon>Tracheophyta</taxon>
        <taxon>Spermatophyta</taxon>
        <taxon>Magnoliopsida</taxon>
        <taxon>Liliopsida</taxon>
        <taxon>Poales</taxon>
        <taxon>Poaceae</taxon>
        <taxon>PACMAD clade</taxon>
        <taxon>Arundinoideae</taxon>
        <taxon>Arundineae</taxon>
        <taxon>Arundo</taxon>
    </lineage>
</organism>
<proteinExistence type="predicted"/>
<dbReference type="EMBL" id="GBRH01219338">
    <property type="protein sequence ID" value="JAD78557.1"/>
    <property type="molecule type" value="Transcribed_RNA"/>
</dbReference>
<accession>A0A0A9D496</accession>
<protein>
    <submittedName>
        <fullName evidence="1">Uncharacterized protein</fullName>
    </submittedName>
</protein>
<reference evidence="1" key="1">
    <citation type="submission" date="2014-09" db="EMBL/GenBank/DDBJ databases">
        <authorList>
            <person name="Magalhaes I.L.F."/>
            <person name="Oliveira U."/>
            <person name="Santos F.R."/>
            <person name="Vidigal T.H.D.A."/>
            <person name="Brescovit A.D."/>
            <person name="Santos A.J."/>
        </authorList>
    </citation>
    <scope>NUCLEOTIDE SEQUENCE</scope>
    <source>
        <tissue evidence="1">Shoot tissue taken approximately 20 cm above the soil surface</tissue>
    </source>
</reference>